<gene>
    <name evidence="3" type="ORF">A2108_01545</name>
</gene>
<dbReference type="Pfam" id="PF01116">
    <property type="entry name" value="F_bP_aldolase"/>
    <property type="match status" value="1"/>
</dbReference>
<dbReference type="GO" id="GO:0005975">
    <property type="term" value="P:carbohydrate metabolic process"/>
    <property type="evidence" value="ECO:0007669"/>
    <property type="project" value="InterPro"/>
</dbReference>
<dbReference type="PANTHER" id="PTHR30304:SF0">
    <property type="entry name" value="D-TAGATOSE-1,6-BISPHOSPHATE ALDOLASE SUBUNIT GATY-RELATED"/>
    <property type="match status" value="1"/>
</dbReference>
<dbReference type="PIRSF" id="PIRSF001359">
    <property type="entry name" value="F_bP_aldolase_II"/>
    <property type="match status" value="1"/>
</dbReference>
<dbReference type="InterPro" id="IPR013785">
    <property type="entry name" value="Aldolase_TIM"/>
</dbReference>
<evidence type="ECO:0000256" key="1">
    <source>
        <dbReference type="PIRSR" id="PIRSR001359-1"/>
    </source>
</evidence>
<dbReference type="GO" id="GO:0016832">
    <property type="term" value="F:aldehyde-lyase activity"/>
    <property type="evidence" value="ECO:0007669"/>
    <property type="project" value="InterPro"/>
</dbReference>
<comment type="cofactor">
    <cofactor evidence="2">
        <name>Zn(2+)</name>
        <dbReference type="ChEBI" id="CHEBI:29105"/>
    </cofactor>
    <text evidence="2">Binds 2 Zn(2+) ions per subunit. One is catalytic and the other provides a structural contribution.</text>
</comment>
<dbReference type="InterPro" id="IPR000771">
    <property type="entry name" value="FBA_II"/>
</dbReference>
<reference evidence="3 4" key="1">
    <citation type="journal article" date="2016" name="Nat. Commun.">
        <title>Thousands of microbial genomes shed light on interconnected biogeochemical processes in an aquifer system.</title>
        <authorList>
            <person name="Anantharaman K."/>
            <person name="Brown C.T."/>
            <person name="Hug L.A."/>
            <person name="Sharon I."/>
            <person name="Castelle C.J."/>
            <person name="Probst A.J."/>
            <person name="Thomas B.C."/>
            <person name="Singh A."/>
            <person name="Wilkins M.J."/>
            <person name="Karaoz U."/>
            <person name="Brodie E.L."/>
            <person name="Williams K.H."/>
            <person name="Hubbard S.S."/>
            <person name="Banfield J.F."/>
        </authorList>
    </citation>
    <scope>NUCLEOTIDE SEQUENCE [LARGE SCALE GENOMIC DNA]</scope>
</reference>
<keyword evidence="2" id="KW-0862">Zinc</keyword>
<dbReference type="GO" id="GO:0008270">
    <property type="term" value="F:zinc ion binding"/>
    <property type="evidence" value="ECO:0007669"/>
    <property type="project" value="InterPro"/>
</dbReference>
<accession>A0A1F8DMH4</accession>
<dbReference type="Gene3D" id="3.20.20.70">
    <property type="entry name" value="Aldolase class I"/>
    <property type="match status" value="1"/>
</dbReference>
<feature type="binding site" evidence="2">
    <location>
        <position position="138"/>
    </location>
    <ligand>
        <name>Zn(2+)</name>
        <dbReference type="ChEBI" id="CHEBI:29105"/>
        <label>2</label>
    </ligand>
</feature>
<feature type="binding site" evidence="2">
    <location>
        <position position="219"/>
    </location>
    <ligand>
        <name>Zn(2+)</name>
        <dbReference type="ChEBI" id="CHEBI:29105"/>
        <label>1</label>
        <note>catalytic</note>
    </ligand>
</feature>
<protein>
    <submittedName>
        <fullName evidence="3">Tagatose-bisphosphate aldolase</fullName>
    </submittedName>
</protein>
<feature type="binding site" evidence="2">
    <location>
        <position position="102"/>
    </location>
    <ligand>
        <name>Zn(2+)</name>
        <dbReference type="ChEBI" id="CHEBI:29105"/>
        <label>2</label>
    </ligand>
</feature>
<dbReference type="Proteomes" id="UP000178303">
    <property type="component" value="Unassembled WGS sequence"/>
</dbReference>
<dbReference type="NCBIfam" id="TIGR00167">
    <property type="entry name" value="cbbA"/>
    <property type="match status" value="1"/>
</dbReference>
<dbReference type="EMBL" id="MGIN01000017">
    <property type="protein sequence ID" value="OGM89636.1"/>
    <property type="molecule type" value="Genomic_DNA"/>
</dbReference>
<dbReference type="SUPFAM" id="SSF51569">
    <property type="entry name" value="Aldolase"/>
    <property type="match status" value="1"/>
</dbReference>
<dbReference type="InterPro" id="IPR050246">
    <property type="entry name" value="Class_II_FBP_aldolase"/>
</dbReference>
<evidence type="ECO:0000313" key="4">
    <source>
        <dbReference type="Proteomes" id="UP000178303"/>
    </source>
</evidence>
<feature type="binding site" evidence="2">
    <location>
        <position position="189"/>
    </location>
    <ligand>
        <name>Zn(2+)</name>
        <dbReference type="ChEBI" id="CHEBI:29105"/>
        <label>1</label>
        <note>catalytic</note>
    </ligand>
</feature>
<feature type="active site" description="Proton donor" evidence="1">
    <location>
        <position position="80"/>
    </location>
</feature>
<comment type="caution">
    <text evidence="3">The sequence shown here is derived from an EMBL/GenBank/DDBJ whole genome shotgun (WGS) entry which is preliminary data.</text>
</comment>
<sequence>MMSLREVIKDAESRHVAIGHFNVSDLAALKGIFLAAREINIPIIIGVSEGEREFIGTRQVADLVKSLRNEFDFPIFLNADHTHSLDKIKEAVKAGFNAVLFDAGQKSLEENIQLTKEVINFVKSYNASQKTDVLVEGELGYIGGGSVILERIPEGVTIKKEDLTQPEEAKRFVLETGIDFLAPAVGNLHGMFADAPDPNLDIERIREIKEAAGVPLVLHGGSGISGDQFKLAIGAGISVIHINTELRVAWKRGLDLAFLSHPNEIVPYKILPEAVHEIEKVVLDKLRIFNNL</sequence>
<feature type="binding site" evidence="2">
    <location>
        <position position="81"/>
    </location>
    <ligand>
        <name>Zn(2+)</name>
        <dbReference type="ChEBI" id="CHEBI:29105"/>
        <label>1</label>
        <note>catalytic</note>
    </ligand>
</feature>
<organism evidence="3 4">
    <name type="scientific">Candidatus Wolfebacteria bacterium GWA1_42_9</name>
    <dbReference type="NCBI Taxonomy" id="1802553"/>
    <lineage>
        <taxon>Bacteria</taxon>
        <taxon>Candidatus Wolfeibacteriota</taxon>
    </lineage>
</organism>
<evidence type="ECO:0000313" key="3">
    <source>
        <dbReference type="EMBL" id="OGM89636.1"/>
    </source>
</evidence>
<proteinExistence type="predicted"/>
<name>A0A1F8DMH4_9BACT</name>
<keyword evidence="2" id="KW-0479">Metal-binding</keyword>
<dbReference type="PANTHER" id="PTHR30304">
    <property type="entry name" value="D-TAGATOSE-1,6-BISPHOSPHATE ALDOLASE"/>
    <property type="match status" value="1"/>
</dbReference>
<evidence type="ECO:0000256" key="2">
    <source>
        <dbReference type="PIRSR" id="PIRSR001359-3"/>
    </source>
</evidence>
<dbReference type="AlphaFoldDB" id="A0A1F8DMH4"/>
<dbReference type="CDD" id="cd00947">
    <property type="entry name" value="TBP_aldolase_IIB"/>
    <property type="match status" value="1"/>
</dbReference>